<evidence type="ECO:0000313" key="8">
    <source>
        <dbReference type="EMBL" id="NBC69940.1"/>
    </source>
</evidence>
<dbReference type="Gene3D" id="1.50.10.10">
    <property type="match status" value="1"/>
</dbReference>
<evidence type="ECO:0000259" key="7">
    <source>
        <dbReference type="Pfam" id="PF17390"/>
    </source>
</evidence>
<dbReference type="Gene3D" id="2.60.420.10">
    <property type="entry name" value="Maltose phosphorylase, domain 3"/>
    <property type="match status" value="1"/>
</dbReference>
<dbReference type="EC" id="3.2.1.40" evidence="2"/>
<comment type="catalytic activity">
    <reaction evidence="1">
        <text>Hydrolysis of terminal non-reducing alpha-L-rhamnose residues in alpha-L-rhamnosides.</text>
        <dbReference type="EC" id="3.2.1.40"/>
    </reaction>
</comment>
<evidence type="ECO:0000313" key="9">
    <source>
        <dbReference type="Proteomes" id="UP000558113"/>
    </source>
</evidence>
<dbReference type="Pfam" id="PF25788">
    <property type="entry name" value="Ig_Rha78A_N"/>
    <property type="match status" value="1"/>
</dbReference>
<organism evidence="8 9">
    <name type="scientific">Paenibacillus sacheonensis</name>
    <dbReference type="NCBI Taxonomy" id="742054"/>
    <lineage>
        <taxon>Bacteria</taxon>
        <taxon>Bacillati</taxon>
        <taxon>Bacillota</taxon>
        <taxon>Bacilli</taxon>
        <taxon>Bacillales</taxon>
        <taxon>Paenibacillaceae</taxon>
        <taxon>Paenibacillus</taxon>
    </lineage>
</organism>
<dbReference type="Pfam" id="PF05592">
    <property type="entry name" value="Bac_rhamnosid"/>
    <property type="match status" value="1"/>
</dbReference>
<gene>
    <name evidence="8" type="ORF">GT003_13160</name>
</gene>
<dbReference type="Proteomes" id="UP000558113">
    <property type="component" value="Unassembled WGS sequence"/>
</dbReference>
<dbReference type="InterPro" id="IPR035396">
    <property type="entry name" value="Bac_rhamnosid6H"/>
</dbReference>
<proteinExistence type="predicted"/>
<dbReference type="InterPro" id="IPR013737">
    <property type="entry name" value="Bac_rhamnosid_N"/>
</dbReference>
<dbReference type="AlphaFoldDB" id="A0A7X4YP83"/>
<evidence type="ECO:0000256" key="1">
    <source>
        <dbReference type="ARBA" id="ARBA00001445"/>
    </source>
</evidence>
<evidence type="ECO:0000256" key="2">
    <source>
        <dbReference type="ARBA" id="ARBA00012652"/>
    </source>
</evidence>
<keyword evidence="9" id="KW-1185">Reference proteome</keyword>
<sequence length="905" mass="100681">MTLRVVGLRTEYMHDPSGIDALRPRLGWLLDSDARGAAQSAFRVLVASEPALLEEGSADVWDSGKVRSDRPGCAAYGGPRLQSGRRYVWKAKAWDQDDCESQWSEPASWSMGMLSRGDWKGRWIGLKSSHKPTREQPKPAVCLRGTFRTSGRIRRAVVYCAVLGAYELYANGKRIADGTLLPEWTDYGIRLQYQAFDVTDSLGDGDNALALLLGHGWYSGYIGMFGYQRYGQDPRALLQLNIEYEDGSLQSVVSGTDWKASFGALLATDFHMGETYDARLEQEGWTEAGFDDGEWQPAQRFYDYKGSLNGAVMPPIRSVMTLAPAAATRREAGRYIVDMGQNMVGRLRLRLAGPAGSIVTVRHGEMLDANGELYTDNLRLTRQTDTFILGGGEREQFEPHFTLHGFRYAEISGCGDDFDASDAIGVVYSTALTAAGFMTTSNPLLNRLLRNIEWTQRGNFVSVPTDCPQRDERLGWSGDAQVFFRTACYCMDAAPFFTKWLTDLTDAQRPTGAFTDFAPFIAGGKTEHGGDMTYDHTASAGWGDAGILVPWMMYQVYGDTTVIERHYDAMARWIAFLSERHPGHLREDLPQFGDWLSLAEAHGRSGLPNTAKFSTTPYDVFGTAYYAHSADLLSRMAAVIGRTEDAERYADLFGEIKAAFKAAFVDEIGRIKGDTQSAYALALAMKLLPERRREYAVRRILELLEENGWHMTTGIHGTKHLLAELAEAGREDAAYRLLNQQEYPSWFYSVLQGATTIWERWDGWTEERGFQRPGMNSFNHYALGAVGEWLYRYVGGIDLDEERPGFRHIRIRPRIGGGLDRVECRYDSIAGPIRCSWRLTDGRLELEIGVPAGSTASVRIPRGEGQRVIESGVDAAKAPGVTAAEETDAALLLSIGSGVYRFVVE</sequence>
<dbReference type="Gene3D" id="2.60.40.10">
    <property type="entry name" value="Immunoglobulins"/>
    <property type="match status" value="1"/>
</dbReference>
<dbReference type="InterPro" id="IPR013783">
    <property type="entry name" value="Ig-like_fold"/>
</dbReference>
<dbReference type="PANTHER" id="PTHR33307">
    <property type="entry name" value="ALPHA-RHAMNOSIDASE (EUROFUNG)"/>
    <property type="match status" value="1"/>
</dbReference>
<evidence type="ECO:0000259" key="4">
    <source>
        <dbReference type="Pfam" id="PF05592"/>
    </source>
</evidence>
<dbReference type="Pfam" id="PF08531">
    <property type="entry name" value="Bac_rhamnosid_N"/>
    <property type="match status" value="1"/>
</dbReference>
<feature type="domain" description="Alpha-L-rhamnosidase six-hairpin glycosidase" evidence="6">
    <location>
        <begin position="435"/>
        <end position="794"/>
    </location>
</feature>
<dbReference type="Gene3D" id="2.60.120.260">
    <property type="entry name" value="Galactose-binding domain-like"/>
    <property type="match status" value="2"/>
</dbReference>
<dbReference type="OrthoDB" id="9761045at2"/>
<evidence type="ECO:0000259" key="6">
    <source>
        <dbReference type="Pfam" id="PF17389"/>
    </source>
</evidence>
<feature type="domain" description="Bacterial alpha-L-rhamnosidase N-terminal" evidence="5">
    <location>
        <begin position="152"/>
        <end position="318"/>
    </location>
</feature>
<protein>
    <recommendedName>
        <fullName evidence="2">alpha-L-rhamnosidase</fullName>
        <ecNumber evidence="2">3.2.1.40</ecNumber>
    </recommendedName>
</protein>
<dbReference type="RefSeq" id="WP_161698385.1">
    <property type="nucleotide sequence ID" value="NZ_JAAAMU010000006.1"/>
</dbReference>
<dbReference type="InterPro" id="IPR035398">
    <property type="entry name" value="Bac_rhamnosid_C"/>
</dbReference>
<evidence type="ECO:0000256" key="3">
    <source>
        <dbReference type="ARBA" id="ARBA00022801"/>
    </source>
</evidence>
<dbReference type="InterPro" id="IPR008902">
    <property type="entry name" value="Rhamnosid_concanavalin"/>
</dbReference>
<dbReference type="InterPro" id="IPR016007">
    <property type="entry name" value="Alpha_rhamnosid"/>
</dbReference>
<dbReference type="GO" id="GO:0005975">
    <property type="term" value="P:carbohydrate metabolic process"/>
    <property type="evidence" value="ECO:0007669"/>
    <property type="project" value="InterPro"/>
</dbReference>
<feature type="domain" description="Alpha-L-rhamnosidase C-terminal" evidence="7">
    <location>
        <begin position="798"/>
        <end position="870"/>
    </location>
</feature>
<evidence type="ECO:0000259" key="5">
    <source>
        <dbReference type="Pfam" id="PF08531"/>
    </source>
</evidence>
<accession>A0A7X4YP83</accession>
<dbReference type="GO" id="GO:0030596">
    <property type="term" value="F:alpha-L-rhamnosidase activity"/>
    <property type="evidence" value="ECO:0007669"/>
    <property type="project" value="UniProtKB-EC"/>
</dbReference>
<dbReference type="InterPro" id="IPR012341">
    <property type="entry name" value="6hp_glycosidase-like_sf"/>
</dbReference>
<dbReference type="EMBL" id="JAAAMU010000006">
    <property type="protein sequence ID" value="NBC69940.1"/>
    <property type="molecule type" value="Genomic_DNA"/>
</dbReference>
<keyword evidence="3 8" id="KW-0378">Hydrolase</keyword>
<dbReference type="InterPro" id="IPR008928">
    <property type="entry name" value="6-hairpin_glycosidase_sf"/>
</dbReference>
<name>A0A7X4YP83_9BACL</name>
<reference evidence="8 9" key="1">
    <citation type="submission" date="2020-01" db="EMBL/GenBank/DDBJ databases">
        <title>Paenibacillus soybeanensis sp. nov. isolated from the nodules of soybean (Glycine max(L.) Merr).</title>
        <authorList>
            <person name="Wang H."/>
        </authorList>
    </citation>
    <scope>NUCLEOTIDE SEQUENCE [LARGE SCALE GENOMIC DNA]</scope>
    <source>
        <strain evidence="8 9">DSM 23054</strain>
    </source>
</reference>
<feature type="domain" description="Alpha-L-rhamnosidase concanavalin-like" evidence="4">
    <location>
        <begin position="330"/>
        <end position="422"/>
    </location>
</feature>
<comment type="caution">
    <text evidence="8">The sequence shown here is derived from an EMBL/GenBank/DDBJ whole genome shotgun (WGS) entry which is preliminary data.</text>
</comment>
<dbReference type="Pfam" id="PF17390">
    <property type="entry name" value="Bac_rhamnosid_C"/>
    <property type="match status" value="1"/>
</dbReference>
<dbReference type="SUPFAM" id="SSF48208">
    <property type="entry name" value="Six-hairpin glycosidases"/>
    <property type="match status" value="1"/>
</dbReference>
<dbReference type="Pfam" id="PF17389">
    <property type="entry name" value="Bac_rhamnosid6H"/>
    <property type="match status" value="1"/>
</dbReference>
<dbReference type="PIRSF" id="PIRSF010631">
    <property type="entry name" value="A-rhamnsds"/>
    <property type="match status" value="1"/>
</dbReference>
<dbReference type="PANTHER" id="PTHR33307:SF6">
    <property type="entry name" value="ALPHA-RHAMNOSIDASE (EUROFUNG)-RELATED"/>
    <property type="match status" value="1"/>
</dbReference>